<reference evidence="3 4" key="1">
    <citation type="submission" date="2017-05" db="EMBL/GenBank/DDBJ databases">
        <title>Streptomyces alboflavus Genome sequencing and assembly.</title>
        <authorList>
            <person name="Wang Y."/>
            <person name="Du B."/>
            <person name="Ding Y."/>
            <person name="Liu H."/>
            <person name="Hou Q."/>
            <person name="Liu K."/>
            <person name="Wang C."/>
            <person name="Yao L."/>
        </authorList>
    </citation>
    <scope>NUCLEOTIDE SEQUENCE [LARGE SCALE GENOMIC DNA]</scope>
    <source>
        <strain evidence="3 4">MDJK44</strain>
    </source>
</reference>
<dbReference type="RefSeq" id="WP_087886780.1">
    <property type="nucleotide sequence ID" value="NZ_CP021748.1"/>
</dbReference>
<keyword evidence="2" id="KW-0812">Transmembrane</keyword>
<organism evidence="3 4">
    <name type="scientific">Streptomyces alboflavus</name>
    <dbReference type="NCBI Taxonomy" id="67267"/>
    <lineage>
        <taxon>Bacteria</taxon>
        <taxon>Bacillati</taxon>
        <taxon>Actinomycetota</taxon>
        <taxon>Actinomycetes</taxon>
        <taxon>Kitasatosporales</taxon>
        <taxon>Streptomycetaceae</taxon>
        <taxon>Streptomyces</taxon>
    </lineage>
</organism>
<feature type="transmembrane region" description="Helical" evidence="2">
    <location>
        <begin position="48"/>
        <end position="68"/>
    </location>
</feature>
<keyword evidence="2" id="KW-1133">Transmembrane helix</keyword>
<sequence>MLPVLAVTVTLHLRGGRFPRRGELSLLAAPAVALVLMAWLMGSGGWTPAVVTCLVTASLAAAAVYAALRLGLCGSGARPWAAPLAVAAWTAVATSVVLQVLPWDFQWSPAANAWTTDDRTAGVSWPLAFLLPVPWVTALLLLTCPLLPPLIRPGWKGHLALARCSSPRCSRGGRPCASRSARPPATSSPSSRPVAGRRLHLRRAHHRVRRPDHVVRAVVVLVAHLYATGIEPRRLGPGARRDCVTLLLFAAAATVIGAPDTWLPYWTTAAALFMAWAGAHLLLPPSRAEHAKRLHRLTGAAHARVLNSLARALLFAEAGTAS</sequence>
<evidence type="ECO:0000256" key="2">
    <source>
        <dbReference type="SAM" id="Phobius"/>
    </source>
</evidence>
<evidence type="ECO:0000256" key="1">
    <source>
        <dbReference type="SAM" id="MobiDB-lite"/>
    </source>
</evidence>
<dbReference type="EMBL" id="CP021748">
    <property type="protein sequence ID" value="ARX88221.1"/>
    <property type="molecule type" value="Genomic_DNA"/>
</dbReference>
<accession>A0A1Z1WP41</accession>
<feature type="compositionally biased region" description="Low complexity" evidence="1">
    <location>
        <begin position="166"/>
        <end position="194"/>
    </location>
</feature>
<gene>
    <name evidence="3" type="ORF">SMD44_07708</name>
</gene>
<feature type="transmembrane region" description="Helical" evidence="2">
    <location>
        <begin position="123"/>
        <end position="147"/>
    </location>
</feature>
<evidence type="ECO:0000313" key="3">
    <source>
        <dbReference type="EMBL" id="ARX88221.1"/>
    </source>
</evidence>
<dbReference type="AlphaFoldDB" id="A0A1Z1WP41"/>
<feature type="transmembrane region" description="Helical" evidence="2">
    <location>
        <begin position="265"/>
        <end position="283"/>
    </location>
</feature>
<proteinExistence type="predicted"/>
<keyword evidence="2" id="KW-0472">Membrane</keyword>
<feature type="transmembrane region" description="Helical" evidence="2">
    <location>
        <begin position="80"/>
        <end position="103"/>
    </location>
</feature>
<dbReference type="KEGG" id="salf:SMD44_07708"/>
<name>A0A1Z1WP41_9ACTN</name>
<evidence type="ECO:0000313" key="4">
    <source>
        <dbReference type="Proteomes" id="UP000195880"/>
    </source>
</evidence>
<dbReference type="Proteomes" id="UP000195880">
    <property type="component" value="Chromosome"/>
</dbReference>
<keyword evidence="4" id="KW-1185">Reference proteome</keyword>
<feature type="transmembrane region" description="Helical" evidence="2">
    <location>
        <begin position="24"/>
        <end position="42"/>
    </location>
</feature>
<feature type="region of interest" description="Disordered" evidence="1">
    <location>
        <begin position="166"/>
        <end position="196"/>
    </location>
</feature>
<protein>
    <submittedName>
        <fullName evidence="3">Uncharacterized protein</fullName>
    </submittedName>
</protein>